<reference evidence="6" key="1">
    <citation type="submission" date="2016-06" db="UniProtKB">
        <authorList>
            <consortium name="WormBaseParasite"/>
        </authorList>
    </citation>
    <scope>IDENTIFICATION</scope>
</reference>
<evidence type="ECO:0000256" key="1">
    <source>
        <dbReference type="ARBA" id="ARBA00022450"/>
    </source>
</evidence>
<dbReference type="GO" id="GO:0004312">
    <property type="term" value="F:fatty acid synthase activity"/>
    <property type="evidence" value="ECO:0007669"/>
    <property type="project" value="TreeGrafter"/>
</dbReference>
<keyword evidence="5" id="KW-1185">Reference proteome</keyword>
<proteinExistence type="predicted"/>
<dbReference type="STRING" id="387005.A0A183I890"/>
<accession>A0A183I890</accession>
<evidence type="ECO:0000259" key="3">
    <source>
        <dbReference type="SMART" id="SM00822"/>
    </source>
</evidence>
<reference evidence="4 5" key="2">
    <citation type="submission" date="2018-11" db="EMBL/GenBank/DDBJ databases">
        <authorList>
            <consortium name="Pathogen Informatics"/>
        </authorList>
    </citation>
    <scope>NUCLEOTIDE SEQUENCE [LARGE SCALE GENOMIC DNA]</scope>
</reference>
<dbReference type="Proteomes" id="UP000267606">
    <property type="component" value="Unassembled WGS sequence"/>
</dbReference>
<evidence type="ECO:0000313" key="5">
    <source>
        <dbReference type="Proteomes" id="UP000267606"/>
    </source>
</evidence>
<dbReference type="SUPFAM" id="SSF51735">
    <property type="entry name" value="NAD(P)-binding Rossmann-fold domains"/>
    <property type="match status" value="1"/>
</dbReference>
<protein>
    <submittedName>
        <fullName evidence="6">KR domain-containing protein</fullName>
    </submittedName>
</protein>
<dbReference type="WBParaSite" id="OFLC_0001596501-mRNA-1">
    <property type="protein sequence ID" value="OFLC_0001596501-mRNA-1"/>
    <property type="gene ID" value="OFLC_0001596501"/>
</dbReference>
<evidence type="ECO:0000256" key="2">
    <source>
        <dbReference type="ARBA" id="ARBA00022553"/>
    </source>
</evidence>
<evidence type="ECO:0000313" key="6">
    <source>
        <dbReference type="WBParaSite" id="OFLC_0001596501-mRNA-1"/>
    </source>
</evidence>
<keyword evidence="1" id="KW-0596">Phosphopantetheine</keyword>
<dbReference type="AlphaFoldDB" id="A0A183I890"/>
<dbReference type="InterPro" id="IPR013968">
    <property type="entry name" value="PKS_KR"/>
</dbReference>
<dbReference type="GO" id="GO:0006633">
    <property type="term" value="P:fatty acid biosynthetic process"/>
    <property type="evidence" value="ECO:0007669"/>
    <property type="project" value="TreeGrafter"/>
</dbReference>
<organism evidence="6">
    <name type="scientific">Onchocerca flexuosa</name>
    <dbReference type="NCBI Taxonomy" id="387005"/>
    <lineage>
        <taxon>Eukaryota</taxon>
        <taxon>Metazoa</taxon>
        <taxon>Ecdysozoa</taxon>
        <taxon>Nematoda</taxon>
        <taxon>Chromadorea</taxon>
        <taxon>Rhabditida</taxon>
        <taxon>Spirurina</taxon>
        <taxon>Spiruromorpha</taxon>
        <taxon>Filarioidea</taxon>
        <taxon>Onchocercidae</taxon>
        <taxon>Onchocerca</taxon>
    </lineage>
</organism>
<feature type="domain" description="Ketoreductase" evidence="3">
    <location>
        <begin position="229"/>
        <end position="407"/>
    </location>
</feature>
<evidence type="ECO:0000313" key="4">
    <source>
        <dbReference type="EMBL" id="VDP25289.1"/>
    </source>
</evidence>
<dbReference type="InterPro" id="IPR036291">
    <property type="entry name" value="NAD(P)-bd_dom_sf"/>
</dbReference>
<sequence>MIEDHSNTITTLKKYTDRKSRNKNLAKDFCRESRNQDSALTMDTDESCAYTQIFLKEQSKNDHMTLIITDKKSVSSMIKEKSDNELIIIVNNKMESSASIQNDVGILYLNIRNPKNFQNSLSSHLNGQKTAMIRFELNSNFPLRYLTEVLLHLTETITQSRHTYIFSSKPGYGRANAFALGFAKSLSAELYPKVRYEWNFILQKIPNLKNFIKNLSKKSLHMNEENLKERWLITGGLGGIGWQMAKFIAFNRNVSHLILLGRKQPNEMQRQEIRQIRDRVNVDVRAVSVDLTSKMQMKEFFKKLQITLTSIIHSAGCLHDALASRQNLSTFRLVTEAKCDGLLILEKLCRSHPIKHFIVNSSVSAVIGNQGQCNYSAANAFIDEIMLERRTKRLPATIINWGNWLETGMAVKANKILNKMGFIGLKTKNAMNYLQIAIDQAPIRMIVVRLDIRKIANYRPDLTN</sequence>
<gene>
    <name evidence="4" type="ORF">OFLC_LOCUS15952</name>
</gene>
<dbReference type="InterPro" id="IPR050091">
    <property type="entry name" value="PKS_NRPS_Biosynth_Enz"/>
</dbReference>
<name>A0A183I890_9BILA</name>
<dbReference type="Gene3D" id="3.40.50.720">
    <property type="entry name" value="NAD(P)-binding Rossmann-like Domain"/>
    <property type="match status" value="1"/>
</dbReference>
<dbReference type="Pfam" id="PF08659">
    <property type="entry name" value="KR"/>
    <property type="match status" value="1"/>
</dbReference>
<dbReference type="InterPro" id="IPR057326">
    <property type="entry name" value="KR_dom"/>
</dbReference>
<dbReference type="SMART" id="SM00822">
    <property type="entry name" value="PKS_KR"/>
    <property type="match status" value="1"/>
</dbReference>
<dbReference type="PANTHER" id="PTHR43775:SF37">
    <property type="entry name" value="SI:DKEY-61P9.11"/>
    <property type="match status" value="1"/>
</dbReference>
<keyword evidence="2" id="KW-0597">Phosphoprotein</keyword>
<dbReference type="EMBL" id="UZAJ01043351">
    <property type="protein sequence ID" value="VDP25289.1"/>
    <property type="molecule type" value="Genomic_DNA"/>
</dbReference>
<dbReference type="PANTHER" id="PTHR43775">
    <property type="entry name" value="FATTY ACID SYNTHASE"/>
    <property type="match status" value="1"/>
</dbReference>